<organism evidence="9 10">
    <name type="scientific">Salibacterium qingdaonense</name>
    <dbReference type="NCBI Taxonomy" id="266892"/>
    <lineage>
        <taxon>Bacteria</taxon>
        <taxon>Bacillati</taxon>
        <taxon>Bacillota</taxon>
        <taxon>Bacilli</taxon>
        <taxon>Bacillales</taxon>
        <taxon>Bacillaceae</taxon>
    </lineage>
</organism>
<dbReference type="InterPro" id="IPR010432">
    <property type="entry name" value="RDD"/>
</dbReference>
<evidence type="ECO:0000256" key="2">
    <source>
        <dbReference type="ARBA" id="ARBA00022475"/>
    </source>
</evidence>
<keyword evidence="4 7" id="KW-1133">Transmembrane helix</keyword>
<feature type="transmembrane region" description="Helical" evidence="7">
    <location>
        <begin position="43"/>
        <end position="66"/>
    </location>
</feature>
<dbReference type="STRING" id="266892.SAMN04488054_11912"/>
<dbReference type="EMBL" id="FOTY01000019">
    <property type="protein sequence ID" value="SFM16618.1"/>
    <property type="molecule type" value="Genomic_DNA"/>
</dbReference>
<evidence type="ECO:0000256" key="3">
    <source>
        <dbReference type="ARBA" id="ARBA00022692"/>
    </source>
</evidence>
<comment type="subcellular location">
    <subcellularLocation>
        <location evidence="1">Cell membrane</location>
        <topology evidence="1">Multi-pass membrane protein</topology>
    </subcellularLocation>
</comment>
<dbReference type="OrthoDB" id="9793824at2"/>
<keyword evidence="10" id="KW-1185">Reference proteome</keyword>
<evidence type="ECO:0000256" key="4">
    <source>
        <dbReference type="ARBA" id="ARBA00022989"/>
    </source>
</evidence>
<accession>A0A1I4NM86</accession>
<evidence type="ECO:0000256" key="6">
    <source>
        <dbReference type="SAM" id="MobiDB-lite"/>
    </source>
</evidence>
<evidence type="ECO:0000313" key="9">
    <source>
        <dbReference type="EMBL" id="SFM16618.1"/>
    </source>
</evidence>
<feature type="region of interest" description="Disordered" evidence="6">
    <location>
        <begin position="1"/>
        <end position="24"/>
    </location>
</feature>
<dbReference type="Pfam" id="PF06271">
    <property type="entry name" value="RDD"/>
    <property type="match status" value="1"/>
</dbReference>
<reference evidence="9 10" key="1">
    <citation type="submission" date="2016-10" db="EMBL/GenBank/DDBJ databases">
        <authorList>
            <person name="de Groot N.N."/>
        </authorList>
    </citation>
    <scope>NUCLEOTIDE SEQUENCE [LARGE SCALE GENOMIC DNA]</scope>
    <source>
        <strain evidence="9 10">CGMCC 1.6134</strain>
    </source>
</reference>
<proteinExistence type="predicted"/>
<evidence type="ECO:0000259" key="8">
    <source>
        <dbReference type="Pfam" id="PF06271"/>
    </source>
</evidence>
<sequence length="172" mass="20281">MDNYSDQHEETWEQSEEEDQGVSRTEIREEPLPVRYAGFWMRFWAYLLDLLIVFSVNGLLISPLWFSGAETMSVLGWFTLQGILSAATAYLYFLLMTKWRTQTLGKMVFGLRVIRKDQLPLRWMDLVFREVIGRFIHRSLWITNVLYIIIGFTEQKEGVHDSIADTRVIHVE</sequence>
<name>A0A1I4NM86_9BACI</name>
<evidence type="ECO:0000256" key="1">
    <source>
        <dbReference type="ARBA" id="ARBA00004651"/>
    </source>
</evidence>
<dbReference type="PANTHER" id="PTHR36115:SF9">
    <property type="entry name" value="LMO1584 PROTEIN"/>
    <property type="match status" value="1"/>
</dbReference>
<gene>
    <name evidence="9" type="ORF">SAMN04488054_11912</name>
</gene>
<dbReference type="InterPro" id="IPR051791">
    <property type="entry name" value="Pra-immunoreactive"/>
</dbReference>
<keyword evidence="2" id="KW-1003">Cell membrane</keyword>
<dbReference type="Proteomes" id="UP000199668">
    <property type="component" value="Unassembled WGS sequence"/>
</dbReference>
<protein>
    <submittedName>
        <fullName evidence="9">Uncharacterized membrane protein YckC, RDD family</fullName>
    </submittedName>
</protein>
<evidence type="ECO:0000313" key="10">
    <source>
        <dbReference type="Proteomes" id="UP000199668"/>
    </source>
</evidence>
<evidence type="ECO:0000256" key="7">
    <source>
        <dbReference type="SAM" id="Phobius"/>
    </source>
</evidence>
<keyword evidence="3 7" id="KW-0812">Transmembrane</keyword>
<dbReference type="RefSeq" id="WP_090927487.1">
    <property type="nucleotide sequence ID" value="NZ_FOTY01000019.1"/>
</dbReference>
<dbReference type="GO" id="GO:0005886">
    <property type="term" value="C:plasma membrane"/>
    <property type="evidence" value="ECO:0007669"/>
    <property type="project" value="UniProtKB-SubCell"/>
</dbReference>
<feature type="domain" description="RDD" evidence="8">
    <location>
        <begin position="36"/>
        <end position="164"/>
    </location>
</feature>
<feature type="compositionally biased region" description="Basic and acidic residues" evidence="6">
    <location>
        <begin position="1"/>
        <end position="11"/>
    </location>
</feature>
<dbReference type="PANTHER" id="PTHR36115">
    <property type="entry name" value="PROLINE-RICH ANTIGEN HOMOLOG-RELATED"/>
    <property type="match status" value="1"/>
</dbReference>
<dbReference type="AlphaFoldDB" id="A0A1I4NM86"/>
<evidence type="ECO:0000256" key="5">
    <source>
        <dbReference type="ARBA" id="ARBA00023136"/>
    </source>
</evidence>
<keyword evidence="5 7" id="KW-0472">Membrane</keyword>
<feature type="transmembrane region" description="Helical" evidence="7">
    <location>
        <begin position="78"/>
        <end position="97"/>
    </location>
</feature>